<protein>
    <recommendedName>
        <fullName evidence="6">dolichyl-diphosphooligosaccharide--protein glycotransferase</fullName>
        <ecNumber evidence="6">2.4.99.18</ecNumber>
    </recommendedName>
</protein>
<dbReference type="PANTHER" id="PTHR13872">
    <property type="entry name" value="DOLICHYL-DIPHOSPHOOLIGOSACCHARIDE--PROTEIN GLYCOSYLTRANSFERASE SUBUNIT"/>
    <property type="match status" value="1"/>
</dbReference>
<dbReference type="GO" id="GO:0004579">
    <property type="term" value="F:dolichyl-diphosphooligosaccharide-protein glycotransferase activity"/>
    <property type="evidence" value="ECO:0007669"/>
    <property type="project" value="UniProtKB-EC"/>
</dbReference>
<keyword evidence="11" id="KW-0460">Magnesium</keyword>
<evidence type="ECO:0000313" key="21">
    <source>
        <dbReference type="Proteomes" id="UP001151518"/>
    </source>
</evidence>
<dbReference type="AlphaFoldDB" id="A0A9W8G900"/>
<dbReference type="PANTHER" id="PTHR13872:SF1">
    <property type="entry name" value="DOLICHYL-DIPHOSPHOOLIGOSACCHARIDE--PROTEIN GLYCOSYLTRANSFERASE SUBUNIT STT3B"/>
    <property type="match status" value="1"/>
</dbReference>
<evidence type="ECO:0000256" key="9">
    <source>
        <dbReference type="ARBA" id="ARBA00022692"/>
    </source>
</evidence>
<evidence type="ECO:0000256" key="2">
    <source>
        <dbReference type="ARBA" id="ARBA00001946"/>
    </source>
</evidence>
<keyword evidence="14" id="KW-0464">Manganese</keyword>
<accession>A0A9W8G900</accession>
<dbReference type="GO" id="GO:0012505">
    <property type="term" value="C:endomembrane system"/>
    <property type="evidence" value="ECO:0007669"/>
    <property type="project" value="UniProtKB-SubCell"/>
</dbReference>
<feature type="transmembrane region" description="Helical" evidence="17">
    <location>
        <begin position="385"/>
        <end position="403"/>
    </location>
</feature>
<dbReference type="GO" id="GO:0018279">
    <property type="term" value="P:protein N-linked glycosylation via asparagine"/>
    <property type="evidence" value="ECO:0007669"/>
    <property type="project" value="TreeGrafter"/>
</dbReference>
<keyword evidence="8 20" id="KW-0808">Transferase</keyword>
<keyword evidence="12 17" id="KW-1133">Transmembrane helix</keyword>
<evidence type="ECO:0000256" key="5">
    <source>
        <dbReference type="ARBA" id="ARBA00010810"/>
    </source>
</evidence>
<evidence type="ECO:0000256" key="13">
    <source>
        <dbReference type="ARBA" id="ARBA00023136"/>
    </source>
</evidence>
<dbReference type="Gene3D" id="3.40.50.12610">
    <property type="match status" value="1"/>
</dbReference>
<dbReference type="InterPro" id="IPR048307">
    <property type="entry name" value="STT3_N"/>
</dbReference>
<keyword evidence="9 17" id="KW-0812">Transmembrane</keyword>
<dbReference type="GO" id="GO:0016020">
    <property type="term" value="C:membrane"/>
    <property type="evidence" value="ECO:0007669"/>
    <property type="project" value="InterPro"/>
</dbReference>
<dbReference type="OrthoDB" id="10261066at2759"/>
<comment type="similarity">
    <text evidence="5">Belongs to the STT3 family.</text>
</comment>
<feature type="domain" description="STT3/PglB/AglB core" evidence="19">
    <location>
        <begin position="627"/>
        <end position="683"/>
    </location>
</feature>
<dbReference type="EMBL" id="JANBTW010000020">
    <property type="protein sequence ID" value="KAJ2678526.1"/>
    <property type="molecule type" value="Genomic_DNA"/>
</dbReference>
<evidence type="ECO:0000256" key="7">
    <source>
        <dbReference type="ARBA" id="ARBA00022676"/>
    </source>
</evidence>
<feature type="domain" description="Oligosaccharyl transferase STT3 N-terminal" evidence="18">
    <location>
        <begin position="17"/>
        <end position="417"/>
    </location>
</feature>
<evidence type="ECO:0000256" key="1">
    <source>
        <dbReference type="ARBA" id="ARBA00001936"/>
    </source>
</evidence>
<evidence type="ECO:0000256" key="8">
    <source>
        <dbReference type="ARBA" id="ARBA00022679"/>
    </source>
</evidence>
<feature type="transmembrane region" description="Helical" evidence="17">
    <location>
        <begin position="200"/>
        <end position="228"/>
    </location>
</feature>
<feature type="compositionally biased region" description="Polar residues" evidence="16">
    <location>
        <begin position="468"/>
        <end position="477"/>
    </location>
</feature>
<dbReference type="GO" id="GO:0043687">
    <property type="term" value="P:post-translational protein modification"/>
    <property type="evidence" value="ECO:0007669"/>
    <property type="project" value="TreeGrafter"/>
</dbReference>
<organism evidence="20 21">
    <name type="scientific">Coemansia spiralis</name>
    <dbReference type="NCBI Taxonomy" id="417178"/>
    <lineage>
        <taxon>Eukaryota</taxon>
        <taxon>Fungi</taxon>
        <taxon>Fungi incertae sedis</taxon>
        <taxon>Zoopagomycota</taxon>
        <taxon>Kickxellomycotina</taxon>
        <taxon>Kickxellomycetes</taxon>
        <taxon>Kickxellales</taxon>
        <taxon>Kickxellaceae</taxon>
        <taxon>Coemansia</taxon>
    </lineage>
</organism>
<evidence type="ECO:0000313" key="20">
    <source>
        <dbReference type="EMBL" id="KAJ2678526.1"/>
    </source>
</evidence>
<evidence type="ECO:0000259" key="19">
    <source>
        <dbReference type="Pfam" id="PF21436"/>
    </source>
</evidence>
<evidence type="ECO:0000256" key="12">
    <source>
        <dbReference type="ARBA" id="ARBA00022989"/>
    </source>
</evidence>
<evidence type="ECO:0000256" key="16">
    <source>
        <dbReference type="SAM" id="MobiDB-lite"/>
    </source>
</evidence>
<name>A0A9W8G900_9FUNG</name>
<dbReference type="InterPro" id="IPR048999">
    <property type="entry name" value="STT3-PglB_core"/>
</dbReference>
<feature type="transmembrane region" description="Helical" evidence="17">
    <location>
        <begin position="114"/>
        <end position="134"/>
    </location>
</feature>
<keyword evidence="13 17" id="KW-0472">Membrane</keyword>
<dbReference type="InterPro" id="IPR003674">
    <property type="entry name" value="Oligo_trans_STT3"/>
</dbReference>
<dbReference type="Proteomes" id="UP001151518">
    <property type="component" value="Unassembled WGS sequence"/>
</dbReference>
<evidence type="ECO:0000256" key="10">
    <source>
        <dbReference type="ARBA" id="ARBA00022723"/>
    </source>
</evidence>
<reference evidence="20" key="1">
    <citation type="submission" date="2022-07" db="EMBL/GenBank/DDBJ databases">
        <title>Phylogenomic reconstructions and comparative analyses of Kickxellomycotina fungi.</title>
        <authorList>
            <person name="Reynolds N.K."/>
            <person name="Stajich J.E."/>
            <person name="Barry K."/>
            <person name="Grigoriev I.V."/>
            <person name="Crous P."/>
            <person name="Smith M.E."/>
        </authorList>
    </citation>
    <scope>NUCLEOTIDE SEQUENCE</scope>
    <source>
        <strain evidence="20">NRRL 3115</strain>
    </source>
</reference>
<dbReference type="EC" id="2.4.99.18" evidence="6"/>
<feature type="compositionally biased region" description="Low complexity" evidence="16">
    <location>
        <begin position="496"/>
        <end position="505"/>
    </location>
</feature>
<dbReference type="GO" id="GO:0046872">
    <property type="term" value="F:metal ion binding"/>
    <property type="evidence" value="ECO:0007669"/>
    <property type="project" value="UniProtKB-KW"/>
</dbReference>
<feature type="transmembrane region" description="Helical" evidence="17">
    <location>
        <begin position="169"/>
        <end position="188"/>
    </location>
</feature>
<dbReference type="Pfam" id="PF21436">
    <property type="entry name" value="STT3-PglB_core"/>
    <property type="match status" value="1"/>
</dbReference>
<keyword evidence="7 20" id="KW-0328">Glycosyltransferase</keyword>
<feature type="transmembrane region" description="Helical" evidence="17">
    <location>
        <begin position="359"/>
        <end position="378"/>
    </location>
</feature>
<evidence type="ECO:0000256" key="11">
    <source>
        <dbReference type="ARBA" id="ARBA00022842"/>
    </source>
</evidence>
<keyword evidence="10" id="KW-0479">Metal-binding</keyword>
<proteinExistence type="inferred from homology"/>
<sequence length="820" mass="90757">MANKVLGLTAVDQTSLLRIAILGLISIVAIGSRLYSVIRFESVIHEFDPWFNYRTTRYLVNNGFDKFWNWFDETAWYPLGRVVGGTVYPGIMVTSATIYNALHMLNIPVDVRNVCVFLAPVFSAFTAIATYKLGKEVKNATAGLLAAAFIGVAPGYISRSVAGSYDNEGIAIFLLVFTFFLWLRSVRLGSAMYGALTAVFYFYMVSAWGGYVFIINLIPLHVFALLVMGRYSNRLYVAYSTFYVIGTLASMQIPFVGFQPTFTSEHMAALGTFGLLQLVAFANFVRTLLPDQHFQILLRGAVFSLFVVGVGGLVLLTMTGVIAPWTGRFYSLWDTGYAKIHIPIIASVSEHQPTAWPNFFFDLNMLIWLLPAGIYFSFRELTDNHVFLILYSIFAAYFAGVMVRLILTLTPIVCVMAGISMANIFETFLNVRNLPAVETDASTDTTGSGAAAISVSVAEAKEKKKTVDTQSTSSGLSAHTEAGSGSKKSGKKAKGSNKTASKASGTTGSKDAANEDASTLDAPLTAVTTSAAAAVRKPASKNQPPNPAMPAFSPKRLYALFPKIVVMANFLYFLCMFQWHCSWVTSSAYSSPSVVLASRSPDGSTHIIDDFREAYYWLRKNTKPDAKVLSWWDYGYQLAGMADRVTLVDNNTWNNTHIATVGKILASDENTAYELARRHDVDYVLVVFGGMIGYSGDDINKFLWMIRIAQGVYPDDVKESDFFNSQGQYAIGESASKTMLNSLMHKLCYYRFNEVMGPQAFDRVRKQKLPSSVTLDNFEEAYTTENWMVRIYKVKDLDNLGRSHRAVSVLEGPKTSRTMF</sequence>
<feature type="transmembrane region" description="Helical" evidence="17">
    <location>
        <begin position="301"/>
        <end position="325"/>
    </location>
</feature>
<evidence type="ECO:0000256" key="6">
    <source>
        <dbReference type="ARBA" id="ARBA00012605"/>
    </source>
</evidence>
<feature type="transmembrane region" description="Helical" evidence="17">
    <location>
        <begin position="267"/>
        <end position="289"/>
    </location>
</feature>
<evidence type="ECO:0000256" key="14">
    <source>
        <dbReference type="ARBA" id="ARBA00023211"/>
    </source>
</evidence>
<feature type="region of interest" description="Disordered" evidence="16">
    <location>
        <begin position="464"/>
        <end position="520"/>
    </location>
</feature>
<evidence type="ECO:0000256" key="4">
    <source>
        <dbReference type="ARBA" id="ARBA00004922"/>
    </source>
</evidence>
<evidence type="ECO:0000256" key="17">
    <source>
        <dbReference type="SAM" id="Phobius"/>
    </source>
</evidence>
<comment type="cofactor">
    <cofactor evidence="1">
        <name>Mn(2+)</name>
        <dbReference type="ChEBI" id="CHEBI:29035"/>
    </cofactor>
</comment>
<comment type="caution">
    <text evidence="20">The sequence shown here is derived from an EMBL/GenBank/DDBJ whole genome shotgun (WGS) entry which is preliminary data.</text>
</comment>
<feature type="transmembrane region" description="Helical" evidence="17">
    <location>
        <begin position="235"/>
        <end position="255"/>
    </location>
</feature>
<comment type="catalytic activity">
    <reaction evidence="15">
        <text>a di-trans,poly-cis-dolichyl diphosphooligosaccharide + L-asparaginyl-[protein] = N(4)-(oligosaccharide-(1-&gt;4)-N-acetyl-beta-D-glucosaminyl-(1-&gt;4)-N-acetyl-beta-D-glucosaminyl)-L-asparaginyl-[protein] + a di-trans,poly-cis-dolichyl diphosphate + H(+)</text>
        <dbReference type="Rhea" id="RHEA:22980"/>
        <dbReference type="Rhea" id="RHEA-COMP:12804"/>
        <dbReference type="Rhea" id="RHEA-COMP:12805"/>
        <dbReference type="Rhea" id="RHEA-COMP:19506"/>
        <dbReference type="Rhea" id="RHEA-COMP:19509"/>
        <dbReference type="ChEBI" id="CHEBI:15378"/>
        <dbReference type="ChEBI" id="CHEBI:50347"/>
        <dbReference type="ChEBI" id="CHEBI:57497"/>
        <dbReference type="ChEBI" id="CHEBI:57570"/>
        <dbReference type="ChEBI" id="CHEBI:132529"/>
        <dbReference type="EC" id="2.4.99.18"/>
    </reaction>
</comment>
<evidence type="ECO:0000256" key="3">
    <source>
        <dbReference type="ARBA" id="ARBA00004127"/>
    </source>
</evidence>
<feature type="transmembrane region" description="Helical" evidence="17">
    <location>
        <begin position="140"/>
        <end position="157"/>
    </location>
</feature>
<evidence type="ECO:0000259" key="18">
    <source>
        <dbReference type="Pfam" id="PF02516"/>
    </source>
</evidence>
<comment type="subcellular location">
    <subcellularLocation>
        <location evidence="3">Endomembrane system</location>
        <topology evidence="3">Multi-pass membrane protein</topology>
    </subcellularLocation>
</comment>
<comment type="pathway">
    <text evidence="4">Protein modification; protein glycosylation.</text>
</comment>
<dbReference type="Pfam" id="PF02516">
    <property type="entry name" value="STT3"/>
    <property type="match status" value="1"/>
</dbReference>
<comment type="cofactor">
    <cofactor evidence="2">
        <name>Mg(2+)</name>
        <dbReference type="ChEBI" id="CHEBI:18420"/>
    </cofactor>
</comment>
<evidence type="ECO:0000256" key="15">
    <source>
        <dbReference type="ARBA" id="ARBA00048829"/>
    </source>
</evidence>
<gene>
    <name evidence="20" type="primary">STT3</name>
    <name evidence="20" type="ORF">GGI25_002320</name>
</gene>
<feature type="transmembrane region" description="Helical" evidence="17">
    <location>
        <begin position="16"/>
        <end position="35"/>
    </location>
</feature>